<reference evidence="1 2" key="1">
    <citation type="submission" date="2023-03" db="EMBL/GenBank/DDBJ databases">
        <title>High-quality genome of Scylla paramamosain provides insights in environmental adaptation.</title>
        <authorList>
            <person name="Zhang L."/>
        </authorList>
    </citation>
    <scope>NUCLEOTIDE SEQUENCE [LARGE SCALE GENOMIC DNA]</scope>
    <source>
        <strain evidence="1">LZ_2023a</strain>
        <tissue evidence="1">Muscle</tissue>
    </source>
</reference>
<evidence type="ECO:0000313" key="2">
    <source>
        <dbReference type="Proteomes" id="UP001487740"/>
    </source>
</evidence>
<keyword evidence="2" id="KW-1185">Reference proteome</keyword>
<proteinExistence type="predicted"/>
<name>A0AAW0T0Z0_SCYPA</name>
<dbReference type="Proteomes" id="UP001487740">
    <property type="component" value="Unassembled WGS sequence"/>
</dbReference>
<accession>A0AAW0T0Z0</accession>
<gene>
    <name evidence="1" type="ORF">O3P69_007919</name>
</gene>
<protein>
    <submittedName>
        <fullName evidence="1">Uncharacterized protein</fullName>
    </submittedName>
</protein>
<dbReference type="EMBL" id="JARAKH010000041">
    <property type="protein sequence ID" value="KAK8380640.1"/>
    <property type="molecule type" value="Genomic_DNA"/>
</dbReference>
<dbReference type="AlphaFoldDB" id="A0AAW0T0Z0"/>
<comment type="caution">
    <text evidence="1">The sequence shown here is derived from an EMBL/GenBank/DDBJ whole genome shotgun (WGS) entry which is preliminary data.</text>
</comment>
<organism evidence="1 2">
    <name type="scientific">Scylla paramamosain</name>
    <name type="common">Mud crab</name>
    <dbReference type="NCBI Taxonomy" id="85552"/>
    <lineage>
        <taxon>Eukaryota</taxon>
        <taxon>Metazoa</taxon>
        <taxon>Ecdysozoa</taxon>
        <taxon>Arthropoda</taxon>
        <taxon>Crustacea</taxon>
        <taxon>Multicrustacea</taxon>
        <taxon>Malacostraca</taxon>
        <taxon>Eumalacostraca</taxon>
        <taxon>Eucarida</taxon>
        <taxon>Decapoda</taxon>
        <taxon>Pleocyemata</taxon>
        <taxon>Brachyura</taxon>
        <taxon>Eubrachyura</taxon>
        <taxon>Portunoidea</taxon>
        <taxon>Portunidae</taxon>
        <taxon>Portuninae</taxon>
        <taxon>Scylla</taxon>
    </lineage>
</organism>
<evidence type="ECO:0000313" key="1">
    <source>
        <dbReference type="EMBL" id="KAK8380640.1"/>
    </source>
</evidence>
<sequence>MVGKDGSSSTPSTGKVMMRCVRAASVIRHYAVLAHRGHTVRLTALSCSLLASIISLSGRCLNNKKGRTDDIATARTSPHEVELYHPSLLYDS</sequence>